<reference evidence="6 7" key="1">
    <citation type="submission" date="2020-11" db="EMBL/GenBank/DDBJ databases">
        <title>WGS of Herminiimonas contaminans strain Marseille-Q4544 isolated from planarians Schmidtea mediterranea.</title>
        <authorList>
            <person name="Kangale L."/>
        </authorList>
    </citation>
    <scope>NUCLEOTIDE SEQUENCE [LARGE SCALE GENOMIC DNA]</scope>
    <source>
        <strain evidence="6 7">Marseille-Q4544</strain>
    </source>
</reference>
<comment type="caution">
    <text evidence="6">The sequence shown here is derived from an EMBL/GenBank/DDBJ whole genome shotgun (WGS) entry which is preliminary data.</text>
</comment>
<evidence type="ECO:0000256" key="4">
    <source>
        <dbReference type="ARBA" id="ARBA00022840"/>
    </source>
</evidence>
<keyword evidence="6" id="KW-0328">Glycosyltransferase</keyword>
<dbReference type="GO" id="GO:0046917">
    <property type="term" value="F:triphosphoribosyl-dephospho-CoA synthase activity"/>
    <property type="evidence" value="ECO:0007669"/>
    <property type="project" value="UniProtKB-EC"/>
</dbReference>
<evidence type="ECO:0000313" key="7">
    <source>
        <dbReference type="Proteomes" id="UP000657372"/>
    </source>
</evidence>
<keyword evidence="4 5" id="KW-0067">ATP-binding</keyword>
<dbReference type="NCBIfam" id="TIGR03132">
    <property type="entry name" value="malonate_mdcB"/>
    <property type="match status" value="1"/>
</dbReference>
<evidence type="ECO:0000256" key="1">
    <source>
        <dbReference type="ARBA" id="ARBA00001210"/>
    </source>
</evidence>
<dbReference type="InterPro" id="IPR002736">
    <property type="entry name" value="CitG"/>
</dbReference>
<protein>
    <recommendedName>
        <fullName evidence="5">Probable 2-(5''-triphosphoribosyl)-3'-dephosphocoenzyme-A synthase</fullName>
        <shortName evidence="5">2-(5''-triphosphoribosyl)-3'-dephospho-CoA synthase</shortName>
        <ecNumber evidence="5">2.4.2.52</ecNumber>
    </recommendedName>
</protein>
<accession>A0ABS0EWP5</accession>
<evidence type="ECO:0000256" key="3">
    <source>
        <dbReference type="ARBA" id="ARBA00022741"/>
    </source>
</evidence>
<dbReference type="EC" id="2.4.2.52" evidence="5"/>
<keyword evidence="3 5" id="KW-0547">Nucleotide-binding</keyword>
<evidence type="ECO:0000256" key="5">
    <source>
        <dbReference type="HAMAP-Rule" id="MF_01883"/>
    </source>
</evidence>
<name>A0ABS0EWP5_9BURK</name>
<keyword evidence="7" id="KW-1185">Reference proteome</keyword>
<evidence type="ECO:0000256" key="2">
    <source>
        <dbReference type="ARBA" id="ARBA00022679"/>
    </source>
</evidence>
<evidence type="ECO:0000313" key="6">
    <source>
        <dbReference type="EMBL" id="MBF8179180.1"/>
    </source>
</evidence>
<dbReference type="Pfam" id="PF01874">
    <property type="entry name" value="CitG"/>
    <property type="match status" value="1"/>
</dbReference>
<comment type="function">
    <text evidence="5">Involved in the formation of 2-(5''-phosphoribosyl)-3'-dephosphocoenzyme-A, the prosthetic group of the acyl-carrier protein of the malonate decarboxylase.</text>
</comment>
<dbReference type="PANTHER" id="PTHR30201">
    <property type="entry name" value="TRIPHOSPHORIBOSYL-DEPHOSPHO-COA SYNTHASE"/>
    <property type="match status" value="1"/>
</dbReference>
<dbReference type="Proteomes" id="UP000657372">
    <property type="component" value="Unassembled WGS sequence"/>
</dbReference>
<organism evidence="6 7">
    <name type="scientific">Herminiimonas contaminans</name>
    <dbReference type="NCBI Taxonomy" id="1111140"/>
    <lineage>
        <taxon>Bacteria</taxon>
        <taxon>Pseudomonadati</taxon>
        <taxon>Pseudomonadota</taxon>
        <taxon>Betaproteobacteria</taxon>
        <taxon>Burkholderiales</taxon>
        <taxon>Oxalobacteraceae</taxon>
        <taxon>Herminiimonas</taxon>
    </lineage>
</organism>
<comment type="catalytic activity">
    <reaction evidence="1 5">
        <text>3'-dephospho-CoA + ATP = 2'-(5''-triphospho-alpha-D-ribosyl)-3'-dephospho-CoA + adenine</text>
        <dbReference type="Rhea" id="RHEA:15117"/>
        <dbReference type="ChEBI" id="CHEBI:16708"/>
        <dbReference type="ChEBI" id="CHEBI:30616"/>
        <dbReference type="ChEBI" id="CHEBI:57328"/>
        <dbReference type="ChEBI" id="CHEBI:61378"/>
        <dbReference type="EC" id="2.4.2.52"/>
    </reaction>
</comment>
<dbReference type="RefSeq" id="WP_195876297.1">
    <property type="nucleotide sequence ID" value="NZ_JADOEL010000016.1"/>
</dbReference>
<dbReference type="GO" id="GO:0016757">
    <property type="term" value="F:glycosyltransferase activity"/>
    <property type="evidence" value="ECO:0007669"/>
    <property type="project" value="UniProtKB-KW"/>
</dbReference>
<dbReference type="Gene3D" id="1.10.4200.10">
    <property type="entry name" value="Triphosphoribosyl-dephospho-CoA protein"/>
    <property type="match status" value="1"/>
</dbReference>
<proteinExistence type="inferred from homology"/>
<comment type="similarity">
    <text evidence="5">Belongs to the CitG/MdcB family.</text>
</comment>
<keyword evidence="2 5" id="KW-0808">Transferase</keyword>
<sequence length="303" mass="32768">MKRSALPRSSVYGSATQIVESVSPSLRNFCWQTAICAIRSLHAELVLYPKPGLVSTIDNGSHSDMDADLFMRSLFSLRHYFRDMAHAGSEAVTFDGLKDLGLQAERRMLAATGGINTHRGAIFSLGMLCAAAGYCHAQAVVLTPENLRYVIRQQWGVALHDHASPSVAKLSNGIRVTHLYAVSGARSEGAQAFPAVFEIGLPQLLQSLRRGRDASDAQVDALFALMAQMTDTNIYHRGGRAGAALVRLAAQDFMQLGGTGHPDWRSTALACHRLFVDRNLSPGGAADMLAASWLVYQLTDTVV</sequence>
<dbReference type="HAMAP" id="MF_01883">
    <property type="entry name" value="MdcB"/>
    <property type="match status" value="1"/>
</dbReference>
<gene>
    <name evidence="5 6" type="primary">mdcB</name>
    <name evidence="6" type="ORF">IXC47_15965</name>
</gene>
<dbReference type="InterPro" id="IPR017555">
    <property type="entry name" value="TriPribosyl-deP-CoA_syn"/>
</dbReference>
<dbReference type="PANTHER" id="PTHR30201:SF2">
    <property type="entry name" value="2-(5''-TRIPHOSPHORIBOSYL)-3'-DEPHOSPHOCOENZYME-A SYNTHASE"/>
    <property type="match status" value="1"/>
</dbReference>
<dbReference type="EMBL" id="JADOEL010000016">
    <property type="protein sequence ID" value="MBF8179180.1"/>
    <property type="molecule type" value="Genomic_DNA"/>
</dbReference>